<dbReference type="GO" id="GO:0008803">
    <property type="term" value="F:bis(5'-nucleosyl)-tetraphosphatase (symmetrical) activity"/>
    <property type="evidence" value="ECO:0007669"/>
    <property type="project" value="TreeGrafter"/>
</dbReference>
<reference evidence="2 3" key="1">
    <citation type="submission" date="2018-09" db="EMBL/GenBank/DDBJ databases">
        <authorList>
            <person name="Zhu H."/>
        </authorList>
    </citation>
    <scope>NUCLEOTIDE SEQUENCE [LARGE SCALE GENOMIC DNA]</scope>
    <source>
        <strain evidence="2 3">K1S02-6</strain>
    </source>
</reference>
<dbReference type="AlphaFoldDB" id="A0A418XEY7"/>
<dbReference type="GO" id="GO:0110154">
    <property type="term" value="P:RNA decapping"/>
    <property type="evidence" value="ECO:0007669"/>
    <property type="project" value="TreeGrafter"/>
</dbReference>
<dbReference type="RefSeq" id="WP_119955227.1">
    <property type="nucleotide sequence ID" value="NZ_QYUR01000003.1"/>
</dbReference>
<dbReference type="PANTHER" id="PTHR42850">
    <property type="entry name" value="METALLOPHOSPHOESTERASE"/>
    <property type="match status" value="1"/>
</dbReference>
<evidence type="ECO:0000313" key="3">
    <source>
        <dbReference type="Proteomes" id="UP000284021"/>
    </source>
</evidence>
<name>A0A418XEY7_9PSED</name>
<dbReference type="GO" id="GO:0005737">
    <property type="term" value="C:cytoplasm"/>
    <property type="evidence" value="ECO:0007669"/>
    <property type="project" value="TreeGrafter"/>
</dbReference>
<gene>
    <name evidence="2" type="ORF">D3879_15635</name>
</gene>
<dbReference type="InterPro" id="IPR050126">
    <property type="entry name" value="Ap4A_hydrolase"/>
</dbReference>
<keyword evidence="3" id="KW-1185">Reference proteome</keyword>
<proteinExistence type="predicted"/>
<feature type="domain" description="Calcineurin-like phosphoesterase" evidence="1">
    <location>
        <begin position="17"/>
        <end position="191"/>
    </location>
</feature>
<sequence length="234" mass="26375">MSRFIRFSRNIIGRDFVVGDIHGCFPLLEQLLAKVRFDPEQDRLFSVGDMVDRGPESARALEFLAKPWFHAILGNHEQMVIDAVAEMLDNDLYFYSGGAWFFGLSKSEQQEFAVAFRELPVAIELESVHGLIGLVHAECPLSDWKDFTSRLQDESDPLRYIEAQAIWGRTRISSGRTDTVDNIAFVFCGHTVLCKPAQLGNHLFIDTGAVFGGRLTMVNLTNFHYAQVAREGSE</sequence>
<dbReference type="InterPro" id="IPR029052">
    <property type="entry name" value="Metallo-depent_PP-like"/>
</dbReference>
<dbReference type="OrthoDB" id="5296354at2"/>
<dbReference type="EMBL" id="QYUR01000003">
    <property type="protein sequence ID" value="RJG11096.1"/>
    <property type="molecule type" value="Genomic_DNA"/>
</dbReference>
<protein>
    <submittedName>
        <fullName evidence="2">Serine/threonine protein phosphatase</fullName>
    </submittedName>
</protein>
<organism evidence="2 3">
    <name type="scientific">Pseudomonas cavernicola</name>
    <dbReference type="NCBI Taxonomy" id="2320866"/>
    <lineage>
        <taxon>Bacteria</taxon>
        <taxon>Pseudomonadati</taxon>
        <taxon>Pseudomonadota</taxon>
        <taxon>Gammaproteobacteria</taxon>
        <taxon>Pseudomonadales</taxon>
        <taxon>Pseudomonadaceae</taxon>
        <taxon>Pseudomonas</taxon>
    </lineage>
</organism>
<dbReference type="SUPFAM" id="SSF56300">
    <property type="entry name" value="Metallo-dependent phosphatases"/>
    <property type="match status" value="1"/>
</dbReference>
<comment type="caution">
    <text evidence="2">The sequence shown here is derived from an EMBL/GenBank/DDBJ whole genome shotgun (WGS) entry which is preliminary data.</text>
</comment>
<accession>A0A418XEY7</accession>
<dbReference type="Proteomes" id="UP000284021">
    <property type="component" value="Unassembled WGS sequence"/>
</dbReference>
<dbReference type="Pfam" id="PF00149">
    <property type="entry name" value="Metallophos"/>
    <property type="match status" value="1"/>
</dbReference>
<dbReference type="InterPro" id="IPR004843">
    <property type="entry name" value="Calcineurin-like_PHP"/>
</dbReference>
<evidence type="ECO:0000313" key="2">
    <source>
        <dbReference type="EMBL" id="RJG11096.1"/>
    </source>
</evidence>
<dbReference type="GO" id="GO:0016791">
    <property type="term" value="F:phosphatase activity"/>
    <property type="evidence" value="ECO:0007669"/>
    <property type="project" value="TreeGrafter"/>
</dbReference>
<evidence type="ECO:0000259" key="1">
    <source>
        <dbReference type="Pfam" id="PF00149"/>
    </source>
</evidence>
<dbReference type="PANTHER" id="PTHR42850:SF10">
    <property type="entry name" value="SERINE_THREONINE-PROTEIN PHOSPHATASE 1"/>
    <property type="match status" value="1"/>
</dbReference>
<dbReference type="Gene3D" id="3.60.21.10">
    <property type="match status" value="1"/>
</dbReference>